<evidence type="ECO:0000256" key="7">
    <source>
        <dbReference type="ARBA" id="ARBA00023065"/>
    </source>
</evidence>
<feature type="compositionally biased region" description="Low complexity" evidence="12">
    <location>
        <begin position="35"/>
        <end position="48"/>
    </location>
</feature>
<accession>A0AAV4D8K8</accession>
<evidence type="ECO:0000313" key="14">
    <source>
        <dbReference type="EMBL" id="GFO40573.1"/>
    </source>
</evidence>
<proteinExistence type="inferred from homology"/>
<evidence type="ECO:0000313" key="15">
    <source>
        <dbReference type="Proteomes" id="UP000735302"/>
    </source>
</evidence>
<comment type="subcellular location">
    <subcellularLocation>
        <location evidence="1">Membrane</location>
        <topology evidence="1">Multi-pass membrane protein</topology>
    </subcellularLocation>
</comment>
<evidence type="ECO:0000256" key="3">
    <source>
        <dbReference type="ARBA" id="ARBA00022461"/>
    </source>
</evidence>
<keyword evidence="4 11" id="KW-0812">Transmembrane</keyword>
<comment type="similarity">
    <text evidence="11">Belongs to the amiloride-sensitive sodium channel (TC 1.A.6) family.</text>
</comment>
<protein>
    <submittedName>
        <fullName evidence="14">Acid-sensing ion channel 1</fullName>
    </submittedName>
</protein>
<evidence type="ECO:0000256" key="4">
    <source>
        <dbReference type="ARBA" id="ARBA00022692"/>
    </source>
</evidence>
<evidence type="ECO:0000256" key="2">
    <source>
        <dbReference type="ARBA" id="ARBA00022448"/>
    </source>
</evidence>
<evidence type="ECO:0000256" key="1">
    <source>
        <dbReference type="ARBA" id="ARBA00004141"/>
    </source>
</evidence>
<comment type="caution">
    <text evidence="14">The sequence shown here is derived from an EMBL/GenBank/DDBJ whole genome shotgun (WGS) entry which is preliminary data.</text>
</comment>
<keyword evidence="6" id="KW-0915">Sodium</keyword>
<feature type="region of interest" description="Disordered" evidence="12">
    <location>
        <begin position="35"/>
        <end position="54"/>
    </location>
</feature>
<evidence type="ECO:0000256" key="5">
    <source>
        <dbReference type="ARBA" id="ARBA00022989"/>
    </source>
</evidence>
<dbReference type="InterPro" id="IPR001873">
    <property type="entry name" value="ENaC"/>
</dbReference>
<dbReference type="GO" id="GO:0005886">
    <property type="term" value="C:plasma membrane"/>
    <property type="evidence" value="ECO:0007669"/>
    <property type="project" value="TreeGrafter"/>
</dbReference>
<dbReference type="AlphaFoldDB" id="A0AAV4D8K8"/>
<evidence type="ECO:0000256" key="6">
    <source>
        <dbReference type="ARBA" id="ARBA00023053"/>
    </source>
</evidence>
<organism evidence="14 15">
    <name type="scientific">Plakobranchus ocellatus</name>
    <dbReference type="NCBI Taxonomy" id="259542"/>
    <lineage>
        <taxon>Eukaryota</taxon>
        <taxon>Metazoa</taxon>
        <taxon>Spiralia</taxon>
        <taxon>Lophotrochozoa</taxon>
        <taxon>Mollusca</taxon>
        <taxon>Gastropoda</taxon>
        <taxon>Heterobranchia</taxon>
        <taxon>Euthyneura</taxon>
        <taxon>Panpulmonata</taxon>
        <taxon>Sacoglossa</taxon>
        <taxon>Placobranchoidea</taxon>
        <taxon>Plakobranchidae</taxon>
        <taxon>Plakobranchus</taxon>
    </lineage>
</organism>
<dbReference type="PANTHER" id="PTHR11690:SF248">
    <property type="entry name" value="PICKPOCKET 17, ISOFORM A"/>
    <property type="match status" value="1"/>
</dbReference>
<dbReference type="PRINTS" id="PR01078">
    <property type="entry name" value="AMINACHANNEL"/>
</dbReference>
<keyword evidence="10 11" id="KW-0407">Ion channel</keyword>
<gene>
    <name evidence="14" type="ORF">PoB_006707800</name>
</gene>
<dbReference type="PANTHER" id="PTHR11690">
    <property type="entry name" value="AMILORIDE-SENSITIVE SODIUM CHANNEL-RELATED"/>
    <property type="match status" value="1"/>
</dbReference>
<dbReference type="Proteomes" id="UP000735302">
    <property type="component" value="Unassembled WGS sequence"/>
</dbReference>
<evidence type="ECO:0000256" key="12">
    <source>
        <dbReference type="SAM" id="MobiDB-lite"/>
    </source>
</evidence>
<keyword evidence="8 13" id="KW-0472">Membrane</keyword>
<keyword evidence="15" id="KW-1185">Reference proteome</keyword>
<dbReference type="Pfam" id="PF00858">
    <property type="entry name" value="ASC"/>
    <property type="match status" value="1"/>
</dbReference>
<evidence type="ECO:0000256" key="13">
    <source>
        <dbReference type="SAM" id="Phobius"/>
    </source>
</evidence>
<dbReference type="Gene3D" id="2.60.470.10">
    <property type="entry name" value="Acid-sensing ion channels like domains"/>
    <property type="match status" value="1"/>
</dbReference>
<evidence type="ECO:0000256" key="11">
    <source>
        <dbReference type="RuleBase" id="RU000679"/>
    </source>
</evidence>
<dbReference type="Gene3D" id="1.10.287.770">
    <property type="entry name" value="YojJ-like"/>
    <property type="match status" value="1"/>
</dbReference>
<feature type="transmembrane region" description="Helical" evidence="13">
    <location>
        <begin position="163"/>
        <end position="181"/>
    </location>
</feature>
<feature type="transmembrane region" description="Helical" evidence="13">
    <location>
        <begin position="233"/>
        <end position="251"/>
    </location>
</feature>
<evidence type="ECO:0000256" key="9">
    <source>
        <dbReference type="ARBA" id="ARBA00023201"/>
    </source>
</evidence>
<reference evidence="14 15" key="1">
    <citation type="journal article" date="2021" name="Elife">
        <title>Chloroplast acquisition without the gene transfer in kleptoplastic sea slugs, Plakobranchus ocellatus.</title>
        <authorList>
            <person name="Maeda T."/>
            <person name="Takahashi S."/>
            <person name="Yoshida T."/>
            <person name="Shimamura S."/>
            <person name="Takaki Y."/>
            <person name="Nagai Y."/>
            <person name="Toyoda A."/>
            <person name="Suzuki Y."/>
            <person name="Arimoto A."/>
            <person name="Ishii H."/>
            <person name="Satoh N."/>
            <person name="Nishiyama T."/>
            <person name="Hasebe M."/>
            <person name="Maruyama T."/>
            <person name="Minagawa J."/>
            <person name="Obokata J."/>
            <person name="Shigenobu S."/>
        </authorList>
    </citation>
    <scope>NUCLEOTIDE SEQUENCE [LARGE SCALE GENOMIC DNA]</scope>
</reference>
<evidence type="ECO:0000256" key="8">
    <source>
        <dbReference type="ARBA" id="ARBA00023136"/>
    </source>
</evidence>
<keyword evidence="2 11" id="KW-0813">Transport</keyword>
<name>A0AAV4D8K8_9GAST</name>
<keyword evidence="7 11" id="KW-0406">Ion transport</keyword>
<sequence length="611" mass="68898">MASFKELLDYFAAGDLNTYKTSGHDNLHNTCENVNNNSNNNNNNNNNNKYTINKSNKGGIFSVISTNRKSRPQSSAKTKDNFNFDYNSRWPSMTEIYGNKFTTTTAVASDVDSNCATTKTTTATTTTRRKHRTAKELIHEFTQSTSMHGVHHVLGQRPVWRRIVWSILVIGFVAWAVHNVYQILSDYNSHPVHTSVSSEYQSKMNFPAVTVCNLNRIKLSKTPHFLLDFLQHFFMYGIDVATTNALINLFLRTFGRQQQRDMGHQIEDMLFHCQFGNEICTPGNFTFFYNLQHGNCYTFAGSQDSHRSEWLTMRAGPGNGLTMEFDVQFDEYLPSTTASGLKVLIHDNGEVPFPEDGGIMAGTGAATSIAIRKTHIKRLASPYADCIAKVDVNNKEKNLFAEFGFAYSLNACQKSCVQKHIYKSCQCCDVSFPCIEDALKRSTGIVASEDNIIPICNTTDFETAQCVSEVERAFINNELDCIKNCPPACEESSFSTTVSNARWPTRGYWQTVLWQQGQYQNVTQLLEASERSFLKLEIYYESLILDKVVNQPAFTWNKLLSDIGGQLGLLLGFSILTAIEILELVLMDLGLGIGLRSLWRRRIQIEDSQKG</sequence>
<keyword evidence="5 13" id="KW-1133">Transmembrane helix</keyword>
<evidence type="ECO:0000256" key="10">
    <source>
        <dbReference type="ARBA" id="ARBA00023303"/>
    </source>
</evidence>
<dbReference type="EMBL" id="BLXT01007620">
    <property type="protein sequence ID" value="GFO40573.1"/>
    <property type="molecule type" value="Genomic_DNA"/>
</dbReference>
<dbReference type="GO" id="GO:0015280">
    <property type="term" value="F:ligand-gated sodium channel activity"/>
    <property type="evidence" value="ECO:0007669"/>
    <property type="project" value="TreeGrafter"/>
</dbReference>
<keyword evidence="9 11" id="KW-0739">Sodium transport</keyword>
<keyword evidence="3 11" id="KW-0894">Sodium channel</keyword>